<sequence length="156" mass="16639">MRVGQVAGPFSADANSYNMRNGVAEKRAERANGSVKDTGYGGLDYARRVPQVLAVKTPLLRASRIPAASYGETPPPFPLSQFWPAASYAGAQSSQIGFAHNPAVQVPPATFIHQHSSASVRLWGDAPPTPTLWMCPWACCLGQAGYEGDDRVPSIP</sequence>
<keyword evidence="2" id="KW-1185">Reference proteome</keyword>
<organism evidence="1 2">
    <name type="scientific">Monosporascus cannonballus</name>
    <dbReference type="NCBI Taxonomy" id="155416"/>
    <lineage>
        <taxon>Eukaryota</taxon>
        <taxon>Fungi</taxon>
        <taxon>Dikarya</taxon>
        <taxon>Ascomycota</taxon>
        <taxon>Pezizomycotina</taxon>
        <taxon>Sordariomycetes</taxon>
        <taxon>Xylariomycetidae</taxon>
        <taxon>Xylariales</taxon>
        <taxon>Xylariales incertae sedis</taxon>
        <taxon>Monosporascus</taxon>
    </lineage>
</organism>
<proteinExistence type="predicted"/>
<comment type="caution">
    <text evidence="1">The sequence shown here is derived from an EMBL/GenBank/DDBJ whole genome shotgun (WGS) entry which is preliminary data.</text>
</comment>
<accession>A0ABY0H644</accession>
<name>A0ABY0H644_9PEZI</name>
<evidence type="ECO:0000313" key="2">
    <source>
        <dbReference type="Proteomes" id="UP000294003"/>
    </source>
</evidence>
<gene>
    <name evidence="1" type="ORF">DL762_005015</name>
</gene>
<dbReference type="Proteomes" id="UP000294003">
    <property type="component" value="Unassembled WGS sequence"/>
</dbReference>
<protein>
    <submittedName>
        <fullName evidence="1">Uncharacterized protein</fullName>
    </submittedName>
</protein>
<dbReference type="EMBL" id="QJNS01000127">
    <property type="protein sequence ID" value="RYO85868.1"/>
    <property type="molecule type" value="Genomic_DNA"/>
</dbReference>
<evidence type="ECO:0000313" key="1">
    <source>
        <dbReference type="EMBL" id="RYO85868.1"/>
    </source>
</evidence>
<reference evidence="1 2" key="1">
    <citation type="submission" date="2018-06" db="EMBL/GenBank/DDBJ databases">
        <title>Complete Genomes of Monosporascus.</title>
        <authorList>
            <person name="Robinson A.J."/>
            <person name="Natvig D.O."/>
        </authorList>
    </citation>
    <scope>NUCLEOTIDE SEQUENCE [LARGE SCALE GENOMIC DNA]</scope>
    <source>
        <strain evidence="1 2">CBS 609.92</strain>
    </source>
</reference>